<accession>A0A169PLG2</accession>
<sequence>MAASASEVNKALSGLYGHVRRLERDEPEPGETREAALRAQAEIWDLLRDMRTMMRRDLGVTSAPLLAQPSGRTRAVR</sequence>
<dbReference type="Proteomes" id="UP000217676">
    <property type="component" value="Chromosome"/>
</dbReference>
<dbReference type="AlphaFoldDB" id="A0A169PLG2"/>
<reference evidence="1 2" key="1">
    <citation type="journal article" date="2016" name="Genome Announc.">
        <title>Complete Genome Sequence of Thiostrepton-Producing Streptomyces laurentii ATCC 31255.</title>
        <authorList>
            <person name="Doi K."/>
            <person name="Fujino Y."/>
            <person name="Nagayoshi Y."/>
            <person name="Ohshima T."/>
            <person name="Ogata S."/>
        </authorList>
    </citation>
    <scope>NUCLEOTIDE SEQUENCE [LARGE SCALE GENOMIC DNA]</scope>
    <source>
        <strain evidence="1 2">ATCC 31255</strain>
    </source>
</reference>
<organism evidence="1 2">
    <name type="scientific">Streptomyces laurentii</name>
    <dbReference type="NCBI Taxonomy" id="39478"/>
    <lineage>
        <taxon>Bacteria</taxon>
        <taxon>Bacillati</taxon>
        <taxon>Actinomycetota</taxon>
        <taxon>Actinomycetes</taxon>
        <taxon>Kitasatosporales</taxon>
        <taxon>Streptomycetaceae</taxon>
        <taxon>Streptomyces</taxon>
    </lineage>
</organism>
<evidence type="ECO:0000313" key="2">
    <source>
        <dbReference type="Proteomes" id="UP000217676"/>
    </source>
</evidence>
<evidence type="ECO:0000313" key="1">
    <source>
        <dbReference type="EMBL" id="BAU88163.1"/>
    </source>
</evidence>
<dbReference type="EMBL" id="AP017424">
    <property type="protein sequence ID" value="BAU88163.1"/>
    <property type="molecule type" value="Genomic_DNA"/>
</dbReference>
<protein>
    <submittedName>
        <fullName evidence="1">Uncharacterized protein</fullName>
    </submittedName>
</protein>
<proteinExistence type="predicted"/>
<keyword evidence="2" id="KW-1185">Reference proteome</keyword>
<dbReference type="KEGG" id="slau:SLA_7297"/>
<gene>
    <name evidence="1" type="ORF">SLA_7297</name>
</gene>
<name>A0A169PLG2_STRLU</name>